<comment type="subcellular location">
    <subcellularLocation>
        <location evidence="3">Cytoplasm</location>
    </subcellularLocation>
</comment>
<keyword evidence="2 3" id="KW-0819">tRNA processing</keyword>
<keyword evidence="1 3" id="KW-0436">Ligase</keyword>
<comment type="function">
    <text evidence="3">Catalyzes the formation of N(4)-acetylcytidine (ac(4)C) at the wobble position of elongator tRNA(Met), using acetate and ATP as substrates. First activates an acetate ion to form acetyladenylate (Ac-AMP) and then transfers the acetyl group to tRNA to form ac(4)C34.</text>
</comment>
<dbReference type="PANTHER" id="PTHR37825:SF1">
    <property type="entry name" value="TRNA(MET) CYTIDINE ACETATE LIGASE"/>
    <property type="match status" value="1"/>
</dbReference>
<evidence type="ECO:0000256" key="2">
    <source>
        <dbReference type="ARBA" id="ARBA00022694"/>
    </source>
</evidence>
<dbReference type="RefSeq" id="WP_252796880.1">
    <property type="nucleotide sequence ID" value="NZ_CP097118.1"/>
</dbReference>
<keyword evidence="3" id="KW-0963">Cytoplasm</keyword>
<keyword evidence="3" id="KW-0694">RNA-binding</keyword>
<gene>
    <name evidence="3" type="primary">tmcAL</name>
    <name evidence="4" type="ORF">M3M39_05555</name>
</gene>
<keyword evidence="3" id="KW-0067">ATP-binding</keyword>
<organism evidence="4 5">
    <name type="scientific">Fructilactobacillus hinvesii</name>
    <dbReference type="NCBI Taxonomy" id="2940300"/>
    <lineage>
        <taxon>Bacteria</taxon>
        <taxon>Bacillati</taxon>
        <taxon>Bacillota</taxon>
        <taxon>Bacilli</taxon>
        <taxon>Lactobacillales</taxon>
        <taxon>Lactobacillaceae</taxon>
        <taxon>Fructilactobacillus</taxon>
    </lineage>
</organism>
<evidence type="ECO:0000256" key="1">
    <source>
        <dbReference type="ARBA" id="ARBA00022598"/>
    </source>
</evidence>
<name>A0ABY5BT16_9LACO</name>
<comment type="catalytic activity">
    <reaction evidence="3">
        <text>cytidine(34) in elongator tRNA(Met) + acetate + ATP = N(4)-acetylcytidine(34) in elongator tRNA(Met) + AMP + diphosphate</text>
        <dbReference type="Rhea" id="RHEA:58144"/>
        <dbReference type="Rhea" id="RHEA-COMP:10693"/>
        <dbReference type="Rhea" id="RHEA-COMP:10694"/>
        <dbReference type="ChEBI" id="CHEBI:30089"/>
        <dbReference type="ChEBI" id="CHEBI:30616"/>
        <dbReference type="ChEBI" id="CHEBI:33019"/>
        <dbReference type="ChEBI" id="CHEBI:74900"/>
        <dbReference type="ChEBI" id="CHEBI:82748"/>
        <dbReference type="ChEBI" id="CHEBI:456215"/>
    </reaction>
</comment>
<sequence>MKPTAVAIIAEYVPFHNGHLLQLQQAKRQTQAEVVIAVMSGNWTQRGEPALFDKWIRTQMALLNGVDLVVELPAVAAVQPAHLFAQYALQLVSALRCDFLAFGCEHANWDFNRWAQHKLEITGTQFLNRNVPFPLAFQKELRQTEGIDLKAPNDTLGFWYAQAAAEVLNRPQLVPIQRQVSEHGEQHLHQSISSGTAIRKAVLAQRQEYRKSVPEPTYRFMQDQTPITWEQFWPQLKYAILTRSPVELRELYQMTEGLEYRLQRVAMKAHSFAELIELVKTKRYTYPRLQRLCTYVLLNYQKQDVASYQPVLRILGMSAAGQRYLHAVKKMVSLPLITTTTKTILANQLLLEERAGLVTELVTGHVQDRKRSVIRKAAIKE</sequence>
<keyword evidence="3" id="KW-0820">tRNA-binding</keyword>
<feature type="binding site" evidence="3">
    <location>
        <position position="153"/>
    </location>
    <ligand>
        <name>ATP</name>
        <dbReference type="ChEBI" id="CHEBI:30616"/>
    </ligand>
</feature>
<evidence type="ECO:0000313" key="5">
    <source>
        <dbReference type="Proteomes" id="UP001057025"/>
    </source>
</evidence>
<reference evidence="4" key="1">
    <citation type="submission" date="2022-05" db="EMBL/GenBank/DDBJ databases">
        <authorList>
            <person name="Oliphant S.A."/>
            <person name="Watson-Haigh N.S."/>
            <person name="Sumby K.M."/>
            <person name="Gardner J.M."/>
            <person name="Jiranek V."/>
        </authorList>
    </citation>
    <scope>NUCLEOTIDE SEQUENCE</scope>
    <source>
        <strain evidence="4">KI11_C11</strain>
    </source>
</reference>
<keyword evidence="5" id="KW-1185">Reference proteome</keyword>
<dbReference type="NCBIfam" id="NF010191">
    <property type="entry name" value="PRK13670.1"/>
    <property type="match status" value="1"/>
</dbReference>
<dbReference type="InterPro" id="IPR008513">
    <property type="entry name" value="tRNA(Met)_cyd_acetate_ligase"/>
</dbReference>
<comment type="similarity">
    <text evidence="3">Belongs to the TmcAL family.</text>
</comment>
<dbReference type="Gene3D" id="3.40.50.620">
    <property type="entry name" value="HUPs"/>
    <property type="match status" value="1"/>
</dbReference>
<dbReference type="EMBL" id="CP097118">
    <property type="protein sequence ID" value="USS87587.1"/>
    <property type="molecule type" value="Genomic_DNA"/>
</dbReference>
<dbReference type="Pfam" id="PF05636">
    <property type="entry name" value="HIGH_NTase1"/>
    <property type="match status" value="1"/>
</dbReference>
<protein>
    <recommendedName>
        <fullName evidence="3">tRNA(Met) cytidine acetate ligase</fullName>
        <ecNumber evidence="3">6.3.4.-</ecNumber>
    </recommendedName>
</protein>
<dbReference type="PANTHER" id="PTHR37825">
    <property type="entry name" value="TRNA(MET) CYTIDINE ACETATE LIGASE"/>
    <property type="match status" value="1"/>
</dbReference>
<accession>A0ABY5BT16</accession>
<keyword evidence="3" id="KW-0547">Nucleotide-binding</keyword>
<evidence type="ECO:0000313" key="4">
    <source>
        <dbReference type="EMBL" id="USS87587.1"/>
    </source>
</evidence>
<proteinExistence type="inferred from homology"/>
<dbReference type="Proteomes" id="UP001057025">
    <property type="component" value="Chromosome"/>
</dbReference>
<feature type="binding site" evidence="3">
    <location>
        <position position="103"/>
    </location>
    <ligand>
        <name>ATP</name>
        <dbReference type="ChEBI" id="CHEBI:30616"/>
    </ligand>
</feature>
<feature type="binding site" evidence="3">
    <location>
        <position position="178"/>
    </location>
    <ligand>
        <name>ATP</name>
        <dbReference type="ChEBI" id="CHEBI:30616"/>
    </ligand>
</feature>
<dbReference type="SUPFAM" id="SSF52374">
    <property type="entry name" value="Nucleotidylyl transferase"/>
    <property type="match status" value="1"/>
</dbReference>
<comment type="caution">
    <text evidence="3">Lacks conserved residue(s) required for the propagation of feature annotation.</text>
</comment>
<dbReference type="InterPro" id="IPR014729">
    <property type="entry name" value="Rossmann-like_a/b/a_fold"/>
</dbReference>
<evidence type="ECO:0000256" key="3">
    <source>
        <dbReference type="HAMAP-Rule" id="MF_01539"/>
    </source>
</evidence>
<dbReference type="HAMAP" id="MF_01539">
    <property type="entry name" value="TmcAL"/>
    <property type="match status" value="1"/>
</dbReference>
<feature type="binding site" evidence="3">
    <location>
        <begin position="9"/>
        <end position="22"/>
    </location>
    <ligand>
        <name>ATP</name>
        <dbReference type="ChEBI" id="CHEBI:30616"/>
    </ligand>
</feature>
<dbReference type="EC" id="6.3.4.-" evidence="3"/>